<keyword evidence="1" id="KW-1133">Transmembrane helix</keyword>
<evidence type="ECO:0000313" key="3">
    <source>
        <dbReference type="Proteomes" id="UP000030635"/>
    </source>
</evidence>
<dbReference type="KEGG" id="cbv:U729_2646"/>
<gene>
    <name evidence="2" type="ORF">U729_2646</name>
</gene>
<dbReference type="STRING" id="1561.NPD11_380"/>
<dbReference type="HOGENOM" id="CLU_1882109_0_0_9"/>
<keyword evidence="1" id="KW-0812">Transmembrane</keyword>
<organism evidence="2 3">
    <name type="scientific">Clostridium baratii str. Sullivan</name>
    <dbReference type="NCBI Taxonomy" id="1415775"/>
    <lineage>
        <taxon>Bacteria</taxon>
        <taxon>Bacillati</taxon>
        <taxon>Bacillota</taxon>
        <taxon>Clostridia</taxon>
        <taxon>Eubacteriales</taxon>
        <taxon>Clostridiaceae</taxon>
        <taxon>Clostridium</taxon>
    </lineage>
</organism>
<evidence type="ECO:0000313" key="2">
    <source>
        <dbReference type="EMBL" id="AIY83446.1"/>
    </source>
</evidence>
<keyword evidence="3" id="KW-1185">Reference proteome</keyword>
<protein>
    <submittedName>
        <fullName evidence="2">Uncharacterized protein</fullName>
    </submittedName>
</protein>
<proteinExistence type="predicted"/>
<accession>A0A0A7FX93</accession>
<dbReference type="AlphaFoldDB" id="A0A0A7FX93"/>
<dbReference type="RefSeq" id="WP_039315833.1">
    <property type="nucleotide sequence ID" value="NZ_CP006905.1"/>
</dbReference>
<dbReference type="EMBL" id="CP006905">
    <property type="protein sequence ID" value="AIY83446.1"/>
    <property type="molecule type" value="Genomic_DNA"/>
</dbReference>
<dbReference type="Proteomes" id="UP000030635">
    <property type="component" value="Chromosome"/>
</dbReference>
<feature type="transmembrane region" description="Helical" evidence="1">
    <location>
        <begin position="7"/>
        <end position="25"/>
    </location>
</feature>
<sequence>MYIKKKGYILINAMALLLLFILIILSGSKIIKMNLGMSNKYKISKSIKDIDNKELDKIKKAEEYLALKGDLLEKQLEEDFEEDTKKGVKIKYIKENNFFELKYDGVSTKQYIYCDYEFITKDKTKTIILFPKRRF</sequence>
<name>A0A0A7FX93_9CLOT</name>
<evidence type="ECO:0000256" key="1">
    <source>
        <dbReference type="SAM" id="Phobius"/>
    </source>
</evidence>
<reference evidence="2 3" key="1">
    <citation type="journal article" date="2015" name="Infect. Genet. Evol.">
        <title>Genomic sequences of six botulinum neurotoxin-producing strains representing three clostridial species illustrate the mobility and diversity of botulinum neurotoxin genes.</title>
        <authorList>
            <person name="Smith T.J."/>
            <person name="Hill K.K."/>
            <person name="Xie G."/>
            <person name="Foley B.T."/>
            <person name="Williamson C.H."/>
            <person name="Foster J.T."/>
            <person name="Johnson S.L."/>
            <person name="Chertkov O."/>
            <person name="Teshima H."/>
            <person name="Gibbons H.S."/>
            <person name="Johnsky L.A."/>
            <person name="Karavis M.A."/>
            <person name="Smith L.A."/>
        </authorList>
    </citation>
    <scope>NUCLEOTIDE SEQUENCE [LARGE SCALE GENOMIC DNA]</scope>
    <source>
        <strain evidence="2 3">Sullivan</strain>
    </source>
</reference>
<keyword evidence="1" id="KW-0472">Membrane</keyword>